<evidence type="ECO:0000313" key="3">
    <source>
        <dbReference type="Proteomes" id="UP000077266"/>
    </source>
</evidence>
<accession>A0A165B892</accession>
<proteinExistence type="predicted"/>
<feature type="chain" id="PRO_5007855538" description="Ecp2 effector protein domain-containing protein" evidence="1">
    <location>
        <begin position="20"/>
        <end position="127"/>
    </location>
</feature>
<keyword evidence="1" id="KW-0732">Signal</keyword>
<dbReference type="InParanoid" id="A0A165B892"/>
<keyword evidence="3" id="KW-1185">Reference proteome</keyword>
<evidence type="ECO:0000256" key="1">
    <source>
        <dbReference type="SAM" id="SignalP"/>
    </source>
</evidence>
<feature type="signal peptide" evidence="1">
    <location>
        <begin position="1"/>
        <end position="19"/>
    </location>
</feature>
<name>A0A165B892_EXIGL</name>
<dbReference type="EMBL" id="KV426528">
    <property type="protein sequence ID" value="KZV80046.1"/>
    <property type="molecule type" value="Genomic_DNA"/>
</dbReference>
<evidence type="ECO:0000313" key="2">
    <source>
        <dbReference type="EMBL" id="KZV80046.1"/>
    </source>
</evidence>
<protein>
    <recommendedName>
        <fullName evidence="4">Ecp2 effector protein domain-containing protein</fullName>
    </recommendedName>
</protein>
<dbReference type="AlphaFoldDB" id="A0A165B892"/>
<reference evidence="2 3" key="1">
    <citation type="journal article" date="2016" name="Mol. Biol. Evol.">
        <title>Comparative Genomics of Early-Diverging Mushroom-Forming Fungi Provides Insights into the Origins of Lignocellulose Decay Capabilities.</title>
        <authorList>
            <person name="Nagy L.G."/>
            <person name="Riley R."/>
            <person name="Tritt A."/>
            <person name="Adam C."/>
            <person name="Daum C."/>
            <person name="Floudas D."/>
            <person name="Sun H."/>
            <person name="Yadav J.S."/>
            <person name="Pangilinan J."/>
            <person name="Larsson K.H."/>
            <person name="Matsuura K."/>
            <person name="Barry K."/>
            <person name="Labutti K."/>
            <person name="Kuo R."/>
            <person name="Ohm R.A."/>
            <person name="Bhattacharya S.S."/>
            <person name="Shirouzu T."/>
            <person name="Yoshinaga Y."/>
            <person name="Martin F.M."/>
            <person name="Grigoriev I.V."/>
            <person name="Hibbett D.S."/>
        </authorList>
    </citation>
    <scope>NUCLEOTIDE SEQUENCE [LARGE SCALE GENOMIC DNA]</scope>
    <source>
        <strain evidence="2 3">HHB12029</strain>
    </source>
</reference>
<dbReference type="Proteomes" id="UP000077266">
    <property type="component" value="Unassembled WGS sequence"/>
</dbReference>
<gene>
    <name evidence="2" type="ORF">EXIGLDRAFT_437168</name>
</gene>
<evidence type="ECO:0008006" key="4">
    <source>
        <dbReference type="Google" id="ProtNLM"/>
    </source>
</evidence>
<sequence length="127" mass="13438">MRIASSFILLSISATLVSAWPFQNTKNVTASTNSPVRRLSKRAGRPTDDCNGVWLRATDGPTGKEITCKAGTKGYELAATNPRVLATTNLERDGQAKAVATHGSGFDCGMTLVNALRTLASVTELTP</sequence>
<organism evidence="2 3">
    <name type="scientific">Exidia glandulosa HHB12029</name>
    <dbReference type="NCBI Taxonomy" id="1314781"/>
    <lineage>
        <taxon>Eukaryota</taxon>
        <taxon>Fungi</taxon>
        <taxon>Dikarya</taxon>
        <taxon>Basidiomycota</taxon>
        <taxon>Agaricomycotina</taxon>
        <taxon>Agaricomycetes</taxon>
        <taxon>Auriculariales</taxon>
        <taxon>Exidiaceae</taxon>
        <taxon>Exidia</taxon>
    </lineage>
</organism>